<evidence type="ECO:0000256" key="1">
    <source>
        <dbReference type="ARBA" id="ARBA00004571"/>
    </source>
</evidence>
<keyword evidence="4 10" id="KW-0812">Transmembrane</keyword>
<evidence type="ECO:0000256" key="3">
    <source>
        <dbReference type="ARBA" id="ARBA00022452"/>
    </source>
</evidence>
<keyword evidence="2 10" id="KW-0813">Transport</keyword>
<dbReference type="Gene3D" id="2.170.130.10">
    <property type="entry name" value="TonB-dependent receptor, plug domain"/>
    <property type="match status" value="1"/>
</dbReference>
<feature type="chain" id="PRO_5046791598" evidence="12">
    <location>
        <begin position="23"/>
        <end position="1070"/>
    </location>
</feature>
<comment type="caution">
    <text evidence="15">The sequence shown here is derived from an EMBL/GenBank/DDBJ whole genome shotgun (WGS) entry which is preliminary data.</text>
</comment>
<evidence type="ECO:0000256" key="6">
    <source>
        <dbReference type="ARBA" id="ARBA00023077"/>
    </source>
</evidence>
<dbReference type="NCBIfam" id="TIGR04057">
    <property type="entry name" value="SusC_RagA_signa"/>
    <property type="match status" value="1"/>
</dbReference>
<comment type="subcellular location">
    <subcellularLocation>
        <location evidence="1 10">Cell outer membrane</location>
        <topology evidence="1 10">Multi-pass membrane protein</topology>
    </subcellularLocation>
</comment>
<feature type="domain" description="TonB-dependent receptor plug" evidence="14">
    <location>
        <begin position="116"/>
        <end position="241"/>
    </location>
</feature>
<evidence type="ECO:0000256" key="8">
    <source>
        <dbReference type="ARBA" id="ARBA00023170"/>
    </source>
</evidence>
<keyword evidence="16" id="KW-1185">Reference proteome</keyword>
<dbReference type="Pfam" id="PF13715">
    <property type="entry name" value="CarbopepD_reg_2"/>
    <property type="match status" value="1"/>
</dbReference>
<evidence type="ECO:0000259" key="13">
    <source>
        <dbReference type="Pfam" id="PF00593"/>
    </source>
</evidence>
<evidence type="ECO:0000256" key="11">
    <source>
        <dbReference type="RuleBase" id="RU003357"/>
    </source>
</evidence>
<dbReference type="NCBIfam" id="TIGR04056">
    <property type="entry name" value="OMP_RagA_SusC"/>
    <property type="match status" value="1"/>
</dbReference>
<dbReference type="PANTHER" id="PTHR30069">
    <property type="entry name" value="TONB-DEPENDENT OUTER MEMBRANE RECEPTOR"/>
    <property type="match status" value="1"/>
</dbReference>
<dbReference type="PANTHER" id="PTHR30069:SF29">
    <property type="entry name" value="HEMOGLOBIN AND HEMOGLOBIN-HAPTOGLOBIN-BINDING PROTEIN 1-RELATED"/>
    <property type="match status" value="1"/>
</dbReference>
<name>A0ABV8H2P4_9FLAO</name>
<dbReference type="Gene3D" id="2.60.40.1120">
    <property type="entry name" value="Carboxypeptidase-like, regulatory domain"/>
    <property type="match status" value="1"/>
</dbReference>
<keyword evidence="5 12" id="KW-0732">Signal</keyword>
<dbReference type="SUPFAM" id="SSF49464">
    <property type="entry name" value="Carboxypeptidase regulatory domain-like"/>
    <property type="match status" value="1"/>
</dbReference>
<accession>A0ABV8H2P4</accession>
<dbReference type="InterPro" id="IPR023997">
    <property type="entry name" value="TonB-dep_OMP_SusC/RagA_CS"/>
</dbReference>
<dbReference type="InterPro" id="IPR039426">
    <property type="entry name" value="TonB-dep_rcpt-like"/>
</dbReference>
<keyword evidence="3 10" id="KW-1134">Transmembrane beta strand</keyword>
<dbReference type="Pfam" id="PF07715">
    <property type="entry name" value="Plug"/>
    <property type="match status" value="1"/>
</dbReference>
<dbReference type="Gene3D" id="2.40.170.20">
    <property type="entry name" value="TonB-dependent receptor, beta-barrel domain"/>
    <property type="match status" value="1"/>
</dbReference>
<feature type="signal peptide" evidence="12">
    <location>
        <begin position="1"/>
        <end position="22"/>
    </location>
</feature>
<reference evidence="16" key="1">
    <citation type="journal article" date="2019" name="Int. J. Syst. Evol. Microbiol.">
        <title>The Global Catalogue of Microorganisms (GCM) 10K type strain sequencing project: providing services to taxonomists for standard genome sequencing and annotation.</title>
        <authorList>
            <consortium name="The Broad Institute Genomics Platform"/>
            <consortium name="The Broad Institute Genome Sequencing Center for Infectious Disease"/>
            <person name="Wu L."/>
            <person name="Ma J."/>
        </authorList>
    </citation>
    <scope>NUCLEOTIDE SEQUENCE [LARGE SCALE GENOMIC DNA]</scope>
    <source>
        <strain evidence="16">CECT 9128</strain>
    </source>
</reference>
<evidence type="ECO:0000256" key="2">
    <source>
        <dbReference type="ARBA" id="ARBA00022448"/>
    </source>
</evidence>
<dbReference type="InterPro" id="IPR023996">
    <property type="entry name" value="TonB-dep_OMP_SusC/RagA"/>
</dbReference>
<dbReference type="InterPro" id="IPR012910">
    <property type="entry name" value="Plug_dom"/>
</dbReference>
<organism evidence="15 16">
    <name type="scientific">Zunongwangia endophytica</name>
    <dbReference type="NCBI Taxonomy" id="1808945"/>
    <lineage>
        <taxon>Bacteria</taxon>
        <taxon>Pseudomonadati</taxon>
        <taxon>Bacteroidota</taxon>
        <taxon>Flavobacteriia</taxon>
        <taxon>Flavobacteriales</taxon>
        <taxon>Flavobacteriaceae</taxon>
        <taxon>Zunongwangia</taxon>
    </lineage>
</organism>
<dbReference type="PROSITE" id="PS52016">
    <property type="entry name" value="TONB_DEPENDENT_REC_3"/>
    <property type="match status" value="1"/>
</dbReference>
<evidence type="ECO:0000259" key="14">
    <source>
        <dbReference type="Pfam" id="PF07715"/>
    </source>
</evidence>
<comment type="similarity">
    <text evidence="10 11">Belongs to the TonB-dependent receptor family.</text>
</comment>
<evidence type="ECO:0000313" key="15">
    <source>
        <dbReference type="EMBL" id="MFC4026123.1"/>
    </source>
</evidence>
<dbReference type="Pfam" id="PF00593">
    <property type="entry name" value="TonB_dep_Rec_b-barrel"/>
    <property type="match status" value="1"/>
</dbReference>
<dbReference type="SUPFAM" id="SSF56935">
    <property type="entry name" value="Porins"/>
    <property type="match status" value="1"/>
</dbReference>
<dbReference type="InterPro" id="IPR000531">
    <property type="entry name" value="Beta-barrel_TonB"/>
</dbReference>
<dbReference type="InterPro" id="IPR036942">
    <property type="entry name" value="Beta-barrel_TonB_sf"/>
</dbReference>
<evidence type="ECO:0000256" key="9">
    <source>
        <dbReference type="ARBA" id="ARBA00023237"/>
    </source>
</evidence>
<evidence type="ECO:0000256" key="12">
    <source>
        <dbReference type="SAM" id="SignalP"/>
    </source>
</evidence>
<proteinExistence type="inferred from homology"/>
<dbReference type="InterPro" id="IPR008969">
    <property type="entry name" value="CarboxyPept-like_regulatory"/>
</dbReference>
<keyword evidence="9 10" id="KW-0998">Cell outer membrane</keyword>
<gene>
    <name evidence="15" type="ORF">ACFOS1_01785</name>
</gene>
<protein>
    <submittedName>
        <fullName evidence="15">SusC/RagA family TonB-linked outer membrane protein</fullName>
    </submittedName>
</protein>
<evidence type="ECO:0000256" key="7">
    <source>
        <dbReference type="ARBA" id="ARBA00023136"/>
    </source>
</evidence>
<dbReference type="EMBL" id="JBHSAS010000004">
    <property type="protein sequence ID" value="MFC4026123.1"/>
    <property type="molecule type" value="Genomic_DNA"/>
</dbReference>
<dbReference type="Proteomes" id="UP001595793">
    <property type="component" value="Unassembled WGS sequence"/>
</dbReference>
<evidence type="ECO:0000313" key="16">
    <source>
        <dbReference type="Proteomes" id="UP001595793"/>
    </source>
</evidence>
<dbReference type="RefSeq" id="WP_290236546.1">
    <property type="nucleotide sequence ID" value="NZ_JAUFPZ010000002.1"/>
</dbReference>
<dbReference type="InterPro" id="IPR037066">
    <property type="entry name" value="Plug_dom_sf"/>
</dbReference>
<sequence>MNTKLCSFLTLFLALIAHVTFAQEKTVSGTVTDEDGIPLPGVNVIIQGSTIGTQTDFDGNYSLEAETGDILEFSFVGLETAEYPISNNNTIDVVMKADESQLEEVVVTALGISREKKSLAYATQEVSGDQVNTAKEANFINSLSGKVAGLDVKKSSSLGGSSNIILRGYTSLTGNNQPLFVVDGVPISNQNTNADGQASGGGGYDYGNAAMDINPDDVASINVLKGAAASALYGSRAANGAIIITTKSGKRSTGIGVTINSGVTFSNYDKSTFTKYQKEYGSGYGAYYGETGYFDDADIDGDGSNDLVVPTYEDASFGGRFDPNLLVYQWDAFYPESDNYLQATPWTASKNDPGSIFRTGAAINNSVSVSGGTEKSSFRTSFTQFEQEGILPNSKIKRKTVDFNGSHDFTDKLTVGVTGTYTKTTGKGRYGTGYDSRNILQSMRQWNQNNVDFEKQREAYFETRRNVTWNMADPINGNVRPKYTDNPYWTLYENYETDVRDRFFGNANLNYEVADWFNVTARASMDNYTDLREERINVGSNGVSEYSRYDGHYREMNYDLLLNFNHDLTEDIDFTGILGATRRTVKERRLRSQTEGGLVVPGEYALRNSVNLLVPPSEYAYELIADGYFANVSFGFRDFLFLEATGRIDRSSTLPEDDNTYFYPSINGGFVFSELFDSSLISFGKLRANYAEVGNYAPPLSVNDVYDSPVSFSSPLRSVQRVKNNPNLKSETQKSYEVGLEMNFFNKRAGFDIAAYKTNTVDQIVNTTISGATGYTSQYINAGELENKGLEVSAFLTPVRSEDFEWRVDVNWFTNENTVKSLNGDNQNLVLASLQGGITINGPVGESYGSIWGSNYTFVNGEKLVNEDNGRYVVDATPQPIGDINPDWKGGVNNTLRYKNLSLSFLIDIQQGGDVFSLDTWYGYATGVTENTAGLNELGNPVRTPVADGGGILLDGVNQDGSPNETRTSMTSYANALGYYYAPNAAHVYDASYVKLREVTLSYSLPKNWVQDISLTDITFSAVGRNLWIIHKNTPYSDPEAGLSSGNVQGYQSGAYPSVREYGLNVRLQF</sequence>
<feature type="domain" description="TonB-dependent receptor-like beta-barrel" evidence="13">
    <location>
        <begin position="458"/>
        <end position="1026"/>
    </location>
</feature>
<evidence type="ECO:0000256" key="10">
    <source>
        <dbReference type="PROSITE-ProRule" id="PRU01360"/>
    </source>
</evidence>
<keyword evidence="8" id="KW-0675">Receptor</keyword>
<evidence type="ECO:0000256" key="5">
    <source>
        <dbReference type="ARBA" id="ARBA00022729"/>
    </source>
</evidence>
<keyword evidence="7 10" id="KW-0472">Membrane</keyword>
<keyword evidence="6 11" id="KW-0798">TonB box</keyword>
<evidence type="ECO:0000256" key="4">
    <source>
        <dbReference type="ARBA" id="ARBA00022692"/>
    </source>
</evidence>